<dbReference type="Pfam" id="PF26640">
    <property type="entry name" value="DUF8212"/>
    <property type="match status" value="1"/>
</dbReference>
<gene>
    <name evidence="4" type="ORF">PRZ48_014623</name>
</gene>
<proteinExistence type="predicted"/>
<dbReference type="InterPro" id="IPR010730">
    <property type="entry name" value="HET"/>
</dbReference>
<feature type="domain" description="Heterokaryon incompatibility" evidence="2">
    <location>
        <begin position="22"/>
        <end position="122"/>
    </location>
</feature>
<dbReference type="Pfam" id="PF06985">
    <property type="entry name" value="HET"/>
    <property type="match status" value="1"/>
</dbReference>
<feature type="region of interest" description="Disordered" evidence="1">
    <location>
        <begin position="482"/>
        <end position="521"/>
    </location>
</feature>
<feature type="domain" description="DUF8212" evidence="3">
    <location>
        <begin position="236"/>
        <end position="304"/>
    </location>
</feature>
<sequence length="521" mass="60900">MRLINVQSLELESYSEGTIPSYITLSHRWLDEKDEVKFEEYDDEREKYYQGQQVREGFEKIWRLCEFVRKGAFVDRKGKPVLWVWVDTCCIDKRSSSELSESINSMARYYWDAVLCVAYLADVPSGGPDQTIWQSEWFTRGWCLQELLFPWEIVFCDKVWGMLGRKRDGWFQRQLSARTGIDEECLESRDTMLRQCVAKKMSWASRRVTKRTEDLAYCLLGLFNIQMALLYGEGMNAFARLQEEIVRQTDDESVFAWTLPESMHKEGRDEPDRDFTRWTIRNSVLIESQSVFAPHPKYFGNCWRAHLAGNMKRPPYRITNKGLEFQSQTWEVTNENLGEDKVTVVELNCGNVVDLGDGQWQDRSFLMVLGEMNTRGRFQRLELSPTKVRRAFRADGHKHPHDDPRLAGKQWQGDGYMWQFFHGFDAENTIIKQAAGTLYIQALSSIKSLGGQAFNGENFMTLTKAVDERVYKTLSMQGLINPTRLDLRRHDDRGRSSSHSSQPYRQVDPHQEYRRAIMHGR</sequence>
<keyword evidence="5" id="KW-1185">Reference proteome</keyword>
<reference evidence="4 5" key="1">
    <citation type="journal article" date="2023" name="G3 (Bethesda)">
        <title>A chromosome-level genome assembly of Zasmidium syzygii isolated from banana leaves.</title>
        <authorList>
            <person name="van Westerhoven A.C."/>
            <person name="Mehrabi R."/>
            <person name="Talebi R."/>
            <person name="Steentjes M.B.F."/>
            <person name="Corcolon B."/>
            <person name="Chong P.A."/>
            <person name="Kema G.H.J."/>
            <person name="Seidl M.F."/>
        </authorList>
    </citation>
    <scope>NUCLEOTIDE SEQUENCE [LARGE SCALE GENOMIC DNA]</scope>
    <source>
        <strain evidence="4 5">P124</strain>
    </source>
</reference>
<evidence type="ECO:0000313" key="4">
    <source>
        <dbReference type="EMBL" id="KAK4494325.1"/>
    </source>
</evidence>
<feature type="compositionally biased region" description="Basic and acidic residues" evidence="1">
    <location>
        <begin position="485"/>
        <end position="495"/>
    </location>
</feature>
<name>A0ABR0DYT0_ZASCE</name>
<evidence type="ECO:0000256" key="1">
    <source>
        <dbReference type="SAM" id="MobiDB-lite"/>
    </source>
</evidence>
<dbReference type="PANTHER" id="PTHR10622:SF10">
    <property type="entry name" value="HET DOMAIN-CONTAINING PROTEIN"/>
    <property type="match status" value="1"/>
</dbReference>
<dbReference type="InterPro" id="IPR058525">
    <property type="entry name" value="DUF8212"/>
</dbReference>
<dbReference type="Proteomes" id="UP001305779">
    <property type="component" value="Unassembled WGS sequence"/>
</dbReference>
<comment type="caution">
    <text evidence="4">The sequence shown here is derived from an EMBL/GenBank/DDBJ whole genome shotgun (WGS) entry which is preliminary data.</text>
</comment>
<dbReference type="PANTHER" id="PTHR10622">
    <property type="entry name" value="HET DOMAIN-CONTAINING PROTEIN"/>
    <property type="match status" value="1"/>
</dbReference>
<evidence type="ECO:0008006" key="6">
    <source>
        <dbReference type="Google" id="ProtNLM"/>
    </source>
</evidence>
<organism evidence="4 5">
    <name type="scientific">Zasmidium cellare</name>
    <name type="common">Wine cellar mold</name>
    <name type="synonym">Racodium cellare</name>
    <dbReference type="NCBI Taxonomy" id="395010"/>
    <lineage>
        <taxon>Eukaryota</taxon>
        <taxon>Fungi</taxon>
        <taxon>Dikarya</taxon>
        <taxon>Ascomycota</taxon>
        <taxon>Pezizomycotina</taxon>
        <taxon>Dothideomycetes</taxon>
        <taxon>Dothideomycetidae</taxon>
        <taxon>Mycosphaerellales</taxon>
        <taxon>Mycosphaerellaceae</taxon>
        <taxon>Zasmidium</taxon>
    </lineage>
</organism>
<accession>A0ABR0DYT0</accession>
<evidence type="ECO:0000259" key="2">
    <source>
        <dbReference type="Pfam" id="PF06985"/>
    </source>
</evidence>
<dbReference type="EMBL" id="JAXOVC010000014">
    <property type="protein sequence ID" value="KAK4494325.1"/>
    <property type="molecule type" value="Genomic_DNA"/>
</dbReference>
<protein>
    <recommendedName>
        <fullName evidence="6">Heterokaryon incompatibility domain-containing protein</fullName>
    </recommendedName>
</protein>
<evidence type="ECO:0000313" key="5">
    <source>
        <dbReference type="Proteomes" id="UP001305779"/>
    </source>
</evidence>
<evidence type="ECO:0000259" key="3">
    <source>
        <dbReference type="Pfam" id="PF26640"/>
    </source>
</evidence>